<dbReference type="EMBL" id="JACBZO010000001">
    <property type="protein sequence ID" value="NYI39969.1"/>
    <property type="molecule type" value="Genomic_DNA"/>
</dbReference>
<dbReference type="Proteomes" id="UP000547973">
    <property type="component" value="Unassembled WGS sequence"/>
</dbReference>
<feature type="transmembrane region" description="Helical" evidence="1">
    <location>
        <begin position="124"/>
        <end position="143"/>
    </location>
</feature>
<feature type="transmembrane region" description="Helical" evidence="1">
    <location>
        <begin position="98"/>
        <end position="118"/>
    </location>
</feature>
<sequence>MTSVLLSPRIEAESTAPTKPMRRGRLVAYGAVAVAVFLAGLIQDGVARQGAFVAFSLTLGALVFAMLAAASEVHGGAIRVRSGGVLCFVPRARLAGTYWLYVCLGLIPGALMALDMRITRKSSVGIPDITAFAMGIVSVYMLIRLTKLIRQLRLPVGLAVSERGLSGVRNGGRVAISWDELQGASAMTIPSGPLVVFSVASGPTVLLRGVYIGSDPNLVAAIVEHFRTHPEDRVLLADGAAAIRAVENAPPAPAE</sequence>
<evidence type="ECO:0000313" key="2">
    <source>
        <dbReference type="EMBL" id="NYI39969.1"/>
    </source>
</evidence>
<gene>
    <name evidence="2" type="ORF">BKA03_000088</name>
</gene>
<keyword evidence="1" id="KW-1133">Transmembrane helix</keyword>
<name>A0A7Y9Z707_9MICO</name>
<evidence type="ECO:0000256" key="1">
    <source>
        <dbReference type="SAM" id="Phobius"/>
    </source>
</evidence>
<organism evidence="2 3">
    <name type="scientific">Demequina lutea</name>
    <dbReference type="NCBI Taxonomy" id="431489"/>
    <lineage>
        <taxon>Bacteria</taxon>
        <taxon>Bacillati</taxon>
        <taxon>Actinomycetota</taxon>
        <taxon>Actinomycetes</taxon>
        <taxon>Micrococcales</taxon>
        <taxon>Demequinaceae</taxon>
        <taxon>Demequina</taxon>
    </lineage>
</organism>
<keyword evidence="3" id="KW-1185">Reference proteome</keyword>
<reference evidence="2 3" key="1">
    <citation type="submission" date="2020-07" db="EMBL/GenBank/DDBJ databases">
        <title>Sequencing the genomes of 1000 actinobacteria strains.</title>
        <authorList>
            <person name="Klenk H.-P."/>
        </authorList>
    </citation>
    <scope>NUCLEOTIDE SEQUENCE [LARGE SCALE GENOMIC DNA]</scope>
    <source>
        <strain evidence="2 3">DSM 19970</strain>
    </source>
</reference>
<evidence type="ECO:0000313" key="3">
    <source>
        <dbReference type="Proteomes" id="UP000547973"/>
    </source>
</evidence>
<dbReference type="OrthoDB" id="5110284at2"/>
<feature type="transmembrane region" description="Helical" evidence="1">
    <location>
        <begin position="49"/>
        <end position="70"/>
    </location>
</feature>
<feature type="transmembrane region" description="Helical" evidence="1">
    <location>
        <begin position="26"/>
        <end position="43"/>
    </location>
</feature>
<proteinExistence type="predicted"/>
<comment type="caution">
    <text evidence="2">The sequence shown here is derived from an EMBL/GenBank/DDBJ whole genome shotgun (WGS) entry which is preliminary data.</text>
</comment>
<protein>
    <recommendedName>
        <fullName evidence="4">PH domain-containing protein</fullName>
    </recommendedName>
</protein>
<dbReference type="AlphaFoldDB" id="A0A7Y9Z707"/>
<evidence type="ECO:0008006" key="4">
    <source>
        <dbReference type="Google" id="ProtNLM"/>
    </source>
</evidence>
<keyword evidence="1" id="KW-0812">Transmembrane</keyword>
<dbReference type="RefSeq" id="WP_062075668.1">
    <property type="nucleotide sequence ID" value="NZ_BBRC01000012.1"/>
</dbReference>
<keyword evidence="1" id="KW-0472">Membrane</keyword>
<accession>A0A7Y9Z707</accession>